<feature type="transmembrane region" description="Helical" evidence="1">
    <location>
        <begin position="156"/>
        <end position="175"/>
    </location>
</feature>
<organism evidence="2 3">
    <name type="scientific">Aquimarina mytili</name>
    <dbReference type="NCBI Taxonomy" id="874423"/>
    <lineage>
        <taxon>Bacteria</taxon>
        <taxon>Pseudomonadati</taxon>
        <taxon>Bacteroidota</taxon>
        <taxon>Flavobacteriia</taxon>
        <taxon>Flavobacteriales</taxon>
        <taxon>Flavobacteriaceae</taxon>
        <taxon>Aquimarina</taxon>
    </lineage>
</organism>
<keyword evidence="1" id="KW-0472">Membrane</keyword>
<evidence type="ECO:0000313" key="2">
    <source>
        <dbReference type="EMBL" id="MBL0682690.1"/>
    </source>
</evidence>
<protein>
    <submittedName>
        <fullName evidence="2">Uncharacterized protein</fullName>
    </submittedName>
</protein>
<dbReference type="Proteomes" id="UP000651057">
    <property type="component" value="Unassembled WGS sequence"/>
</dbReference>
<dbReference type="RefSeq" id="WP_201916897.1">
    <property type="nucleotide sequence ID" value="NZ_BAABAX010000021.1"/>
</dbReference>
<feature type="transmembrane region" description="Helical" evidence="1">
    <location>
        <begin position="36"/>
        <end position="53"/>
    </location>
</feature>
<dbReference type="AlphaFoldDB" id="A0A937D735"/>
<feature type="transmembrane region" description="Helical" evidence="1">
    <location>
        <begin position="6"/>
        <end position="24"/>
    </location>
</feature>
<evidence type="ECO:0000256" key="1">
    <source>
        <dbReference type="SAM" id="Phobius"/>
    </source>
</evidence>
<keyword evidence="3" id="KW-1185">Reference proteome</keyword>
<reference evidence="2" key="1">
    <citation type="submission" date="2021-01" db="EMBL/GenBank/DDBJ databases">
        <authorList>
            <person name="Zhong Y.L."/>
        </authorList>
    </citation>
    <scope>NUCLEOTIDE SEQUENCE</scope>
    <source>
        <strain evidence="2">KCTC 23302</strain>
    </source>
</reference>
<feature type="transmembrane region" description="Helical" evidence="1">
    <location>
        <begin position="100"/>
        <end position="121"/>
    </location>
</feature>
<feature type="transmembrane region" description="Helical" evidence="1">
    <location>
        <begin position="195"/>
        <end position="217"/>
    </location>
</feature>
<sequence>MESVSFFTIIMFVLTVIATLWLFYKTTNKNMKTVSAVLIWAIAVGVLGLSGFYQKIDTFPPRFVFLIGPGFVVVLLLFLTKRGRQFMDSLNLKWLTILHVVRVPVEIVLHAVFLSGLIPVYMTFEGYNFDIISGITAPLVYYWVFKKKKLGNRFLLFWNFVCLALLINILTIAILSAQTPFQQLAFDQPNIGVTYFPFVWLPAVIVPIVLLSQLAAIRKLLLGSQ</sequence>
<dbReference type="EMBL" id="JAERQJ010000001">
    <property type="protein sequence ID" value="MBL0682690.1"/>
    <property type="molecule type" value="Genomic_DNA"/>
</dbReference>
<gene>
    <name evidence="2" type="ORF">JJQ60_04125</name>
</gene>
<keyword evidence="1" id="KW-0812">Transmembrane</keyword>
<proteinExistence type="predicted"/>
<accession>A0A937D735</accession>
<keyword evidence="1" id="KW-1133">Transmembrane helix</keyword>
<feature type="transmembrane region" description="Helical" evidence="1">
    <location>
        <begin position="59"/>
        <end position="79"/>
    </location>
</feature>
<feature type="transmembrane region" description="Helical" evidence="1">
    <location>
        <begin position="127"/>
        <end position="144"/>
    </location>
</feature>
<comment type="caution">
    <text evidence="2">The sequence shown here is derived from an EMBL/GenBank/DDBJ whole genome shotgun (WGS) entry which is preliminary data.</text>
</comment>
<name>A0A937D735_9FLAO</name>
<evidence type="ECO:0000313" key="3">
    <source>
        <dbReference type="Proteomes" id="UP000651057"/>
    </source>
</evidence>